<gene>
    <name evidence="2" type="ORF">NDU88_000234</name>
</gene>
<feature type="region of interest" description="Disordered" evidence="1">
    <location>
        <begin position="1"/>
        <end position="25"/>
    </location>
</feature>
<proteinExistence type="predicted"/>
<accession>A0AAV7NBJ9</accession>
<evidence type="ECO:0000313" key="3">
    <source>
        <dbReference type="Proteomes" id="UP001066276"/>
    </source>
</evidence>
<sequence>MLCVNHGEVHSPIPGRPTSPRAKSKMLWSSRRHEVDPTAPEKDCRPHCRSKIRRRGLSDSPRRNTGVNMSIIHELSLVLTRALSMSSLWC</sequence>
<dbReference type="EMBL" id="JANPWB010000012">
    <property type="protein sequence ID" value="KAJ1111962.1"/>
    <property type="molecule type" value="Genomic_DNA"/>
</dbReference>
<dbReference type="Proteomes" id="UP001066276">
    <property type="component" value="Chromosome 8"/>
</dbReference>
<evidence type="ECO:0000313" key="2">
    <source>
        <dbReference type="EMBL" id="KAJ1111962.1"/>
    </source>
</evidence>
<reference evidence="2" key="1">
    <citation type="journal article" date="2022" name="bioRxiv">
        <title>Sequencing and chromosome-scale assembly of the giantPleurodeles waltlgenome.</title>
        <authorList>
            <person name="Brown T."/>
            <person name="Elewa A."/>
            <person name="Iarovenko S."/>
            <person name="Subramanian E."/>
            <person name="Araus A.J."/>
            <person name="Petzold A."/>
            <person name="Susuki M."/>
            <person name="Suzuki K.-i.T."/>
            <person name="Hayashi T."/>
            <person name="Toyoda A."/>
            <person name="Oliveira C."/>
            <person name="Osipova E."/>
            <person name="Leigh N.D."/>
            <person name="Simon A."/>
            <person name="Yun M.H."/>
        </authorList>
    </citation>
    <scope>NUCLEOTIDE SEQUENCE</scope>
    <source>
        <strain evidence="2">20211129_DDA</strain>
        <tissue evidence="2">Liver</tissue>
    </source>
</reference>
<evidence type="ECO:0000256" key="1">
    <source>
        <dbReference type="SAM" id="MobiDB-lite"/>
    </source>
</evidence>
<dbReference type="AlphaFoldDB" id="A0AAV7NBJ9"/>
<name>A0AAV7NBJ9_PLEWA</name>
<keyword evidence="3" id="KW-1185">Reference proteome</keyword>
<protein>
    <submittedName>
        <fullName evidence="2">Uncharacterized protein</fullName>
    </submittedName>
</protein>
<organism evidence="2 3">
    <name type="scientific">Pleurodeles waltl</name>
    <name type="common">Iberian ribbed newt</name>
    <dbReference type="NCBI Taxonomy" id="8319"/>
    <lineage>
        <taxon>Eukaryota</taxon>
        <taxon>Metazoa</taxon>
        <taxon>Chordata</taxon>
        <taxon>Craniata</taxon>
        <taxon>Vertebrata</taxon>
        <taxon>Euteleostomi</taxon>
        <taxon>Amphibia</taxon>
        <taxon>Batrachia</taxon>
        <taxon>Caudata</taxon>
        <taxon>Salamandroidea</taxon>
        <taxon>Salamandridae</taxon>
        <taxon>Pleurodelinae</taxon>
        <taxon>Pleurodeles</taxon>
    </lineage>
</organism>
<comment type="caution">
    <text evidence="2">The sequence shown here is derived from an EMBL/GenBank/DDBJ whole genome shotgun (WGS) entry which is preliminary data.</text>
</comment>